<dbReference type="GO" id="GO:0071949">
    <property type="term" value="F:FAD binding"/>
    <property type="evidence" value="ECO:0007669"/>
    <property type="project" value="InterPro"/>
</dbReference>
<dbReference type="RefSeq" id="WP_094550392.1">
    <property type="nucleotide sequence ID" value="NZ_MQWB01000001.1"/>
</dbReference>
<keyword evidence="1" id="KW-0560">Oxidoreductase</keyword>
<sequence>METSSYSVAIVGLGPVGAALAALLGEAGVRTVVLERETAPYSLPRAAHLDDEAMRVLQAAGVADEVRARGRTLDGFDLVDARGQTRLRARKAGGTRYGWPTATLIHQPTVERLLRQRIAALPSVDVRLGWEVAEIAQDDEGVALTGASGETVRASYAVGCDGARSRVRAAMDVPLDGGRFEERWLVVDTRLTAPLALSDRLLQIADRERPSTFVPFPGDRRRWEFKLRDDEPDALVTQEAWIRQRLAAHPTLRRENASGGSDSRLPLEIERAAVYTFRDVVARSWRQGRLLLAGDAAHQMPPFLGQGLGAGLRDAFDLAWRLRLVAGDCAGRRSGGASGAALLDGYEAERKPHVRRVTRLAAALGRLVSAQGALGALRDGALALAHRTPLAPKLLDLTLEGIRPVPLATAGAHAPRRSLLPQPDRLDDRLGTNWAILARDPAAWSGAPAHLPGVGLHVLPAPEALGETLGRFDALVVRPDRHVFGRYRAGEGERLWRDLEVALHLRGA</sequence>
<organism evidence="3 4">
    <name type="scientific">Rubricoccus marinus</name>
    <dbReference type="NCBI Taxonomy" id="716817"/>
    <lineage>
        <taxon>Bacteria</taxon>
        <taxon>Pseudomonadati</taxon>
        <taxon>Rhodothermota</taxon>
        <taxon>Rhodothermia</taxon>
        <taxon>Rhodothermales</taxon>
        <taxon>Rubricoccaceae</taxon>
        <taxon>Rubricoccus</taxon>
    </lineage>
</organism>
<evidence type="ECO:0000259" key="2">
    <source>
        <dbReference type="Pfam" id="PF01494"/>
    </source>
</evidence>
<evidence type="ECO:0000313" key="4">
    <source>
        <dbReference type="Proteomes" id="UP000216446"/>
    </source>
</evidence>
<dbReference type="NCBIfam" id="NF004829">
    <property type="entry name" value="PRK06183.1-3"/>
    <property type="match status" value="1"/>
</dbReference>
<accession>A0A259U2L1</accession>
<evidence type="ECO:0000256" key="1">
    <source>
        <dbReference type="ARBA" id="ARBA00023002"/>
    </source>
</evidence>
<keyword evidence="4" id="KW-1185">Reference proteome</keyword>
<dbReference type="InterPro" id="IPR036188">
    <property type="entry name" value="FAD/NAD-bd_sf"/>
</dbReference>
<proteinExistence type="predicted"/>
<dbReference type="PANTHER" id="PTHR43476:SF3">
    <property type="entry name" value="FAD-BINDING MONOOXYGENASE"/>
    <property type="match status" value="1"/>
</dbReference>
<dbReference type="Gene3D" id="3.50.50.60">
    <property type="entry name" value="FAD/NAD(P)-binding domain"/>
    <property type="match status" value="1"/>
</dbReference>
<comment type="caution">
    <text evidence="3">The sequence shown here is derived from an EMBL/GenBank/DDBJ whole genome shotgun (WGS) entry which is preliminary data.</text>
</comment>
<dbReference type="OrthoDB" id="9766816at2"/>
<feature type="domain" description="FAD-binding" evidence="2">
    <location>
        <begin position="6"/>
        <end position="360"/>
    </location>
</feature>
<dbReference type="Proteomes" id="UP000216446">
    <property type="component" value="Unassembled WGS sequence"/>
</dbReference>
<dbReference type="SUPFAM" id="SSF51905">
    <property type="entry name" value="FAD/NAD(P)-binding domain"/>
    <property type="match status" value="1"/>
</dbReference>
<dbReference type="InterPro" id="IPR050631">
    <property type="entry name" value="PheA/TfdB_FAD_monoxygenase"/>
</dbReference>
<dbReference type="AlphaFoldDB" id="A0A259U2L1"/>
<dbReference type="InterPro" id="IPR002938">
    <property type="entry name" value="FAD-bd"/>
</dbReference>
<dbReference type="Gene3D" id="3.30.70.2450">
    <property type="match status" value="1"/>
</dbReference>
<dbReference type="GO" id="GO:0019622">
    <property type="term" value="P:3-(3-hydroxy)phenylpropionate catabolic process"/>
    <property type="evidence" value="ECO:0007669"/>
    <property type="project" value="TreeGrafter"/>
</dbReference>
<dbReference type="FunCoup" id="A0A259U2L1">
    <property type="interactions" value="276"/>
</dbReference>
<evidence type="ECO:0000313" key="3">
    <source>
        <dbReference type="EMBL" id="OZC04190.1"/>
    </source>
</evidence>
<gene>
    <name evidence="3" type="ORF">BSZ36_15095</name>
</gene>
<dbReference type="PANTHER" id="PTHR43476">
    <property type="entry name" value="3-(3-HYDROXY-PHENYL)PROPIONATE/3-HYDROXYCINNAMIC ACID HYDROXYLASE"/>
    <property type="match status" value="1"/>
</dbReference>
<dbReference type="GO" id="GO:0008688">
    <property type="term" value="F:3-(3-hydroxyphenyl)propionate hydroxylase activity"/>
    <property type="evidence" value="ECO:0007669"/>
    <property type="project" value="TreeGrafter"/>
</dbReference>
<name>A0A259U2L1_9BACT</name>
<dbReference type="PRINTS" id="PR00420">
    <property type="entry name" value="RNGMNOXGNASE"/>
</dbReference>
<dbReference type="EMBL" id="MQWB01000001">
    <property type="protein sequence ID" value="OZC04190.1"/>
    <property type="molecule type" value="Genomic_DNA"/>
</dbReference>
<reference evidence="3 4" key="1">
    <citation type="submission" date="2016-11" db="EMBL/GenBank/DDBJ databases">
        <title>Study of marine rhodopsin-containing bacteria.</title>
        <authorList>
            <person name="Yoshizawa S."/>
            <person name="Kumagai Y."/>
            <person name="Kogure K."/>
        </authorList>
    </citation>
    <scope>NUCLEOTIDE SEQUENCE [LARGE SCALE GENOMIC DNA]</scope>
    <source>
        <strain evidence="3 4">SG-29</strain>
    </source>
</reference>
<protein>
    <recommendedName>
        <fullName evidence="2">FAD-binding domain-containing protein</fullName>
    </recommendedName>
</protein>
<dbReference type="Pfam" id="PF01494">
    <property type="entry name" value="FAD_binding_3"/>
    <property type="match status" value="1"/>
</dbReference>
<dbReference type="InParanoid" id="A0A259U2L1"/>